<keyword evidence="7 9" id="KW-0472">Membrane</keyword>
<dbReference type="GO" id="GO:0034220">
    <property type="term" value="P:monoatomic ion transmembrane transport"/>
    <property type="evidence" value="ECO:0007669"/>
    <property type="project" value="UniProtKB-KW"/>
</dbReference>
<evidence type="ECO:0000256" key="2">
    <source>
        <dbReference type="ARBA" id="ARBA00007079"/>
    </source>
</evidence>
<evidence type="ECO:0000256" key="8">
    <source>
        <dbReference type="ARBA" id="ARBA00023303"/>
    </source>
</evidence>
<name>A0AAD8TK18_LOLMU</name>
<sequence length="114" mass="12229">MDLDNNRESNGGEMVCAIASCGLLLHSLLARLGRGAAGFAGKVREIAREDPRRVTHSLKVGLALALVSAVYFVTPLFNGLGESTMWAVLTVVVVNVYEATSMILSYAQCRMSII</sequence>
<evidence type="ECO:0000256" key="3">
    <source>
        <dbReference type="ARBA" id="ARBA00022448"/>
    </source>
</evidence>
<proteinExistence type="inferred from homology"/>
<gene>
    <name evidence="10" type="ORF">QYE76_043941</name>
</gene>
<dbReference type="InterPro" id="IPR020966">
    <property type="entry name" value="ALMT"/>
</dbReference>
<keyword evidence="4 9" id="KW-0812">Transmembrane</keyword>
<dbReference type="PANTHER" id="PTHR31086">
    <property type="entry name" value="ALUMINUM-ACTIVATED MALATE TRANSPORTER 10"/>
    <property type="match status" value="1"/>
</dbReference>
<comment type="caution">
    <text evidence="10">The sequence shown here is derived from an EMBL/GenBank/DDBJ whole genome shotgun (WGS) entry which is preliminary data.</text>
</comment>
<evidence type="ECO:0000256" key="6">
    <source>
        <dbReference type="ARBA" id="ARBA00023065"/>
    </source>
</evidence>
<accession>A0AAD8TK18</accession>
<evidence type="ECO:0000256" key="4">
    <source>
        <dbReference type="ARBA" id="ARBA00022692"/>
    </source>
</evidence>
<keyword evidence="11" id="KW-1185">Reference proteome</keyword>
<evidence type="ECO:0000256" key="9">
    <source>
        <dbReference type="SAM" id="Phobius"/>
    </source>
</evidence>
<protein>
    <recommendedName>
        <fullName evidence="12">Aluminum-activated malate transporter</fullName>
    </recommendedName>
</protein>
<keyword evidence="8" id="KW-0407">Ion channel</keyword>
<evidence type="ECO:0000313" key="11">
    <source>
        <dbReference type="Proteomes" id="UP001231189"/>
    </source>
</evidence>
<dbReference type="Proteomes" id="UP001231189">
    <property type="component" value="Unassembled WGS sequence"/>
</dbReference>
<reference evidence="10" key="1">
    <citation type="submission" date="2023-07" db="EMBL/GenBank/DDBJ databases">
        <title>A chromosome-level genome assembly of Lolium multiflorum.</title>
        <authorList>
            <person name="Chen Y."/>
            <person name="Copetti D."/>
            <person name="Kolliker R."/>
            <person name="Studer B."/>
        </authorList>
    </citation>
    <scope>NUCLEOTIDE SEQUENCE</scope>
    <source>
        <strain evidence="10">02402/16</strain>
        <tissue evidence="10">Leaf</tissue>
    </source>
</reference>
<evidence type="ECO:0000256" key="1">
    <source>
        <dbReference type="ARBA" id="ARBA00004141"/>
    </source>
</evidence>
<evidence type="ECO:0000313" key="10">
    <source>
        <dbReference type="EMBL" id="KAK1683093.1"/>
    </source>
</evidence>
<keyword evidence="5 9" id="KW-1133">Transmembrane helix</keyword>
<keyword evidence="3" id="KW-0813">Transport</keyword>
<evidence type="ECO:0008006" key="12">
    <source>
        <dbReference type="Google" id="ProtNLM"/>
    </source>
</evidence>
<organism evidence="10 11">
    <name type="scientific">Lolium multiflorum</name>
    <name type="common">Italian ryegrass</name>
    <name type="synonym">Lolium perenne subsp. multiflorum</name>
    <dbReference type="NCBI Taxonomy" id="4521"/>
    <lineage>
        <taxon>Eukaryota</taxon>
        <taxon>Viridiplantae</taxon>
        <taxon>Streptophyta</taxon>
        <taxon>Embryophyta</taxon>
        <taxon>Tracheophyta</taxon>
        <taxon>Spermatophyta</taxon>
        <taxon>Magnoliopsida</taxon>
        <taxon>Liliopsida</taxon>
        <taxon>Poales</taxon>
        <taxon>Poaceae</taxon>
        <taxon>BOP clade</taxon>
        <taxon>Pooideae</taxon>
        <taxon>Poodae</taxon>
        <taxon>Poeae</taxon>
        <taxon>Poeae Chloroplast Group 2 (Poeae type)</taxon>
        <taxon>Loliodinae</taxon>
        <taxon>Loliinae</taxon>
        <taxon>Lolium</taxon>
    </lineage>
</organism>
<comment type="similarity">
    <text evidence="2">Belongs to the aromatic acid exporter (TC 2.A.85) family.</text>
</comment>
<evidence type="ECO:0000256" key="7">
    <source>
        <dbReference type="ARBA" id="ARBA00023136"/>
    </source>
</evidence>
<comment type="subcellular location">
    <subcellularLocation>
        <location evidence="1">Membrane</location>
        <topology evidence="1">Multi-pass membrane protein</topology>
    </subcellularLocation>
</comment>
<dbReference type="GO" id="GO:0016020">
    <property type="term" value="C:membrane"/>
    <property type="evidence" value="ECO:0007669"/>
    <property type="project" value="UniProtKB-SubCell"/>
</dbReference>
<dbReference type="AlphaFoldDB" id="A0AAD8TK18"/>
<dbReference type="EMBL" id="JAUUTY010000002">
    <property type="protein sequence ID" value="KAK1683093.1"/>
    <property type="molecule type" value="Genomic_DNA"/>
</dbReference>
<keyword evidence="6" id="KW-0406">Ion transport</keyword>
<evidence type="ECO:0000256" key="5">
    <source>
        <dbReference type="ARBA" id="ARBA00022989"/>
    </source>
</evidence>
<feature type="transmembrane region" description="Helical" evidence="9">
    <location>
        <begin position="85"/>
        <end position="107"/>
    </location>
</feature>
<feature type="transmembrane region" description="Helical" evidence="9">
    <location>
        <begin position="54"/>
        <end position="73"/>
    </location>
</feature>
<dbReference type="Pfam" id="PF11744">
    <property type="entry name" value="ALMT"/>
    <property type="match status" value="1"/>
</dbReference>
<dbReference type="GO" id="GO:0015743">
    <property type="term" value="P:malate transport"/>
    <property type="evidence" value="ECO:0007669"/>
    <property type="project" value="InterPro"/>
</dbReference>